<evidence type="ECO:0000313" key="7">
    <source>
        <dbReference type="Proteomes" id="UP000250079"/>
    </source>
</evidence>
<dbReference type="AlphaFoldDB" id="A0A2Z2NIM1"/>
<comment type="similarity">
    <text evidence="2">Belongs to the zinc-containing alcohol dehydrogenase family.</text>
</comment>
<protein>
    <submittedName>
        <fullName evidence="6">L-threonine 3-dehydrogenase</fullName>
        <ecNumber evidence="6">1.1.1.103</ecNumber>
    </submittedName>
</protein>
<evidence type="ECO:0000256" key="5">
    <source>
        <dbReference type="ARBA" id="ARBA00023002"/>
    </source>
</evidence>
<dbReference type="EMBL" id="CP018632">
    <property type="protein sequence ID" value="ASJ71202.1"/>
    <property type="molecule type" value="Genomic_DNA"/>
</dbReference>
<dbReference type="Gene3D" id="3.40.50.720">
    <property type="entry name" value="NAD(P)-binding Rossmann-like Domain"/>
    <property type="match status" value="1"/>
</dbReference>
<sequence length="346" mass="38057">MTRLMHGSSTGYTARFSRINNIMNAEAFWITGVRQAEIRNLTLPPATPTQVTVRSLYSAISRGTESLVFNGTVPPSEYQRMRAPFQEGDFPFPVKYGYINVGLVEAGPEHLLGKEVFCLYPHQSRYIVAADAVTPIPSNIPAARAVLCANLETAINALWDAQPNIGDRITVVGAGVVGCLVAWLAAAIPGCEVELVDINRHREPIAQELGVDFKLPAQASHERDLVIHASASEQGLQTALELAGFEATILELSWYGDKAVSIPLGQAFHSQRLQIRSSQVGQIAPAQRSRWDYQRRLALAMRLLEDATLDCLISGESDFRTLPETLGQLVSKGENVLCHRIRYHQT</sequence>
<evidence type="ECO:0000256" key="3">
    <source>
        <dbReference type="ARBA" id="ARBA00022723"/>
    </source>
</evidence>
<dbReference type="EC" id="1.1.1.103" evidence="6"/>
<organism evidence="6 7">
    <name type="scientific">Granulosicoccus antarcticus IMCC3135</name>
    <dbReference type="NCBI Taxonomy" id="1192854"/>
    <lineage>
        <taxon>Bacteria</taxon>
        <taxon>Pseudomonadati</taxon>
        <taxon>Pseudomonadota</taxon>
        <taxon>Gammaproteobacteria</taxon>
        <taxon>Chromatiales</taxon>
        <taxon>Granulosicoccaceae</taxon>
        <taxon>Granulosicoccus</taxon>
    </lineage>
</organism>
<accession>A0A2Z2NIM1</accession>
<dbReference type="GO" id="GO:0008743">
    <property type="term" value="F:L-threonine 3-dehydrogenase activity"/>
    <property type="evidence" value="ECO:0007669"/>
    <property type="project" value="UniProtKB-EC"/>
</dbReference>
<dbReference type="InterPro" id="IPR011032">
    <property type="entry name" value="GroES-like_sf"/>
</dbReference>
<keyword evidence="3" id="KW-0479">Metal-binding</keyword>
<dbReference type="CDD" id="cd08255">
    <property type="entry name" value="2-desacetyl-2-hydroxyethyl_bacteriochlorophyllide_like"/>
    <property type="match status" value="1"/>
</dbReference>
<proteinExistence type="inferred from homology"/>
<dbReference type="KEGG" id="gai:IMCC3135_05450"/>
<dbReference type="PANTHER" id="PTHR43350:SF19">
    <property type="entry name" value="D-GULOSIDE 3-DEHYDROGENASE"/>
    <property type="match status" value="1"/>
</dbReference>
<name>A0A2Z2NIM1_9GAMM</name>
<comment type="cofactor">
    <cofactor evidence="1">
        <name>Zn(2+)</name>
        <dbReference type="ChEBI" id="CHEBI:29105"/>
    </cofactor>
</comment>
<dbReference type="InterPro" id="IPR036291">
    <property type="entry name" value="NAD(P)-bd_dom_sf"/>
</dbReference>
<evidence type="ECO:0000256" key="2">
    <source>
        <dbReference type="ARBA" id="ARBA00008072"/>
    </source>
</evidence>
<dbReference type="GO" id="GO:0046872">
    <property type="term" value="F:metal ion binding"/>
    <property type="evidence" value="ECO:0007669"/>
    <property type="project" value="UniProtKB-KW"/>
</dbReference>
<evidence type="ECO:0000256" key="4">
    <source>
        <dbReference type="ARBA" id="ARBA00022833"/>
    </source>
</evidence>
<gene>
    <name evidence="6" type="primary">tdh_1</name>
    <name evidence="6" type="ORF">IMCC3135_05450</name>
</gene>
<keyword evidence="7" id="KW-1185">Reference proteome</keyword>
<evidence type="ECO:0000313" key="6">
    <source>
        <dbReference type="EMBL" id="ASJ71202.1"/>
    </source>
</evidence>
<keyword evidence="5 6" id="KW-0560">Oxidoreductase</keyword>
<dbReference type="Proteomes" id="UP000250079">
    <property type="component" value="Chromosome"/>
</dbReference>
<dbReference type="SUPFAM" id="SSF51735">
    <property type="entry name" value="NAD(P)-binding Rossmann-fold domains"/>
    <property type="match status" value="1"/>
</dbReference>
<dbReference type="SUPFAM" id="SSF50129">
    <property type="entry name" value="GroES-like"/>
    <property type="match status" value="1"/>
</dbReference>
<dbReference type="PANTHER" id="PTHR43350">
    <property type="entry name" value="NAD-DEPENDENT ALCOHOL DEHYDROGENASE"/>
    <property type="match status" value="1"/>
</dbReference>
<dbReference type="Gene3D" id="3.90.180.10">
    <property type="entry name" value="Medium-chain alcohol dehydrogenases, catalytic domain"/>
    <property type="match status" value="1"/>
</dbReference>
<keyword evidence="4" id="KW-0862">Zinc</keyword>
<reference evidence="6 7" key="1">
    <citation type="submission" date="2016-12" db="EMBL/GenBank/DDBJ databases">
        <authorList>
            <person name="Song W.-J."/>
            <person name="Kurnit D.M."/>
        </authorList>
    </citation>
    <scope>NUCLEOTIDE SEQUENCE [LARGE SCALE GENOMIC DNA]</scope>
    <source>
        <strain evidence="6 7">IMCC3135</strain>
    </source>
</reference>
<evidence type="ECO:0000256" key="1">
    <source>
        <dbReference type="ARBA" id="ARBA00001947"/>
    </source>
</evidence>